<accession>A0A1I4CNJ5</accession>
<evidence type="ECO:0000256" key="8">
    <source>
        <dbReference type="ARBA" id="ARBA00022989"/>
    </source>
</evidence>
<reference evidence="14 15" key="1">
    <citation type="submission" date="2016-10" db="EMBL/GenBank/DDBJ databases">
        <authorList>
            <person name="de Groot N.N."/>
        </authorList>
    </citation>
    <scope>NUCLEOTIDE SEQUENCE [LARGE SCALE GENOMIC DNA]</scope>
    <source>
        <strain evidence="14 15">DSM 19981</strain>
    </source>
</reference>
<evidence type="ECO:0000256" key="4">
    <source>
        <dbReference type="ARBA" id="ARBA00022553"/>
    </source>
</evidence>
<dbReference type="PRINTS" id="PR00344">
    <property type="entry name" value="BCTRLSENSOR"/>
</dbReference>
<comment type="subcellular location">
    <subcellularLocation>
        <location evidence="2">Membrane</location>
    </subcellularLocation>
</comment>
<dbReference type="InterPro" id="IPR036890">
    <property type="entry name" value="HATPase_C_sf"/>
</dbReference>
<keyword evidence="9" id="KW-0902">Two-component regulatory system</keyword>
<proteinExistence type="predicted"/>
<dbReference type="InterPro" id="IPR003594">
    <property type="entry name" value="HATPase_dom"/>
</dbReference>
<dbReference type="EC" id="2.7.13.3" evidence="3"/>
<dbReference type="EMBL" id="FOSQ01000008">
    <property type="protein sequence ID" value="SFK82844.1"/>
    <property type="molecule type" value="Genomic_DNA"/>
</dbReference>
<dbReference type="SMART" id="SM00387">
    <property type="entry name" value="HATPase_c"/>
    <property type="match status" value="1"/>
</dbReference>
<keyword evidence="7 14" id="KW-0418">Kinase</keyword>
<keyword evidence="15" id="KW-1185">Reference proteome</keyword>
<evidence type="ECO:0000256" key="11">
    <source>
        <dbReference type="SAM" id="Phobius"/>
    </source>
</evidence>
<dbReference type="STRING" id="1123062.SAMN02745775_10860"/>
<feature type="transmembrane region" description="Helical" evidence="11">
    <location>
        <begin position="153"/>
        <end position="176"/>
    </location>
</feature>
<evidence type="ECO:0000256" key="3">
    <source>
        <dbReference type="ARBA" id="ARBA00012438"/>
    </source>
</evidence>
<keyword evidence="8 11" id="KW-1133">Transmembrane helix</keyword>
<keyword evidence="5" id="KW-0808">Transferase</keyword>
<dbReference type="AlphaFoldDB" id="A0A1I4CNJ5"/>
<dbReference type="InterPro" id="IPR003661">
    <property type="entry name" value="HisK_dim/P_dom"/>
</dbReference>
<evidence type="ECO:0000259" key="13">
    <source>
        <dbReference type="PROSITE" id="PS50885"/>
    </source>
</evidence>
<sequence>MNALRRWAGTTGFRVTLLHLALTLLGTALLAGIGYWATSRFAVRQIAAEIERDVGVLLNAARIGGVPSLALSIEARIAADRSGTQFFLLAGADGGRIAGNLASAPHQAGWASIEVDTAREDSVMLAFGTALPANHFLLVGRDLAPVRALEAQLLGAAGWVGGAAILLALGGGLLVGRGVARRAASMERALALVEEGRMETRLTARPGGDEFDRLARRVNATLDRLQLTMAALRQVSDDIAHDLRTPLTRLRRRLESMEGAEEAVAECDRILDIFAALLRIAEVESGARRAAFAPVALDEVCATVAELYAPAAMERGQILVAQIDHGQTIQGDRELLTQMLANLVENAIRHGRADGTVRLALEDRAITVADDGPGIPAEARDLVFRRFHRLDASRTTPGTGLGLALVAAVAALHGLRITLEDAGPGLRVRLAW</sequence>
<dbReference type="RefSeq" id="WP_092961521.1">
    <property type="nucleotide sequence ID" value="NZ_FOSQ01000008.1"/>
</dbReference>
<dbReference type="GO" id="GO:0005886">
    <property type="term" value="C:plasma membrane"/>
    <property type="evidence" value="ECO:0007669"/>
    <property type="project" value="TreeGrafter"/>
</dbReference>
<dbReference type="PROSITE" id="PS50109">
    <property type="entry name" value="HIS_KIN"/>
    <property type="match status" value="1"/>
</dbReference>
<dbReference type="SMART" id="SM00388">
    <property type="entry name" value="HisKA"/>
    <property type="match status" value="1"/>
</dbReference>
<dbReference type="OrthoDB" id="9815202at2"/>
<dbReference type="SUPFAM" id="SSF55874">
    <property type="entry name" value="ATPase domain of HSP90 chaperone/DNA topoisomerase II/histidine kinase"/>
    <property type="match status" value="1"/>
</dbReference>
<dbReference type="InterPro" id="IPR003660">
    <property type="entry name" value="HAMP_dom"/>
</dbReference>
<evidence type="ECO:0000256" key="7">
    <source>
        <dbReference type="ARBA" id="ARBA00022777"/>
    </source>
</evidence>
<dbReference type="PANTHER" id="PTHR45436">
    <property type="entry name" value="SENSOR HISTIDINE KINASE YKOH"/>
    <property type="match status" value="1"/>
</dbReference>
<dbReference type="InterPro" id="IPR050428">
    <property type="entry name" value="TCS_sensor_his_kinase"/>
</dbReference>
<dbReference type="PANTHER" id="PTHR45436:SF8">
    <property type="entry name" value="HISTIDINE KINASE"/>
    <property type="match status" value="1"/>
</dbReference>
<name>A0A1I4CNJ5_9PROT</name>
<feature type="domain" description="Histidine kinase" evidence="12">
    <location>
        <begin position="238"/>
        <end position="432"/>
    </location>
</feature>
<keyword evidence="6 11" id="KW-0812">Transmembrane</keyword>
<dbReference type="Proteomes" id="UP000199473">
    <property type="component" value="Unassembled WGS sequence"/>
</dbReference>
<dbReference type="InterPro" id="IPR036097">
    <property type="entry name" value="HisK_dim/P_sf"/>
</dbReference>
<evidence type="ECO:0000313" key="14">
    <source>
        <dbReference type="EMBL" id="SFK82844.1"/>
    </source>
</evidence>
<dbReference type="GO" id="GO:0000155">
    <property type="term" value="F:phosphorelay sensor kinase activity"/>
    <property type="evidence" value="ECO:0007669"/>
    <property type="project" value="InterPro"/>
</dbReference>
<dbReference type="SUPFAM" id="SSF47384">
    <property type="entry name" value="Homodimeric domain of signal transducing histidine kinase"/>
    <property type="match status" value="1"/>
</dbReference>
<dbReference type="InterPro" id="IPR004358">
    <property type="entry name" value="Sig_transdc_His_kin-like_C"/>
</dbReference>
<dbReference type="Gene3D" id="3.30.565.10">
    <property type="entry name" value="Histidine kinase-like ATPase, C-terminal domain"/>
    <property type="match status" value="1"/>
</dbReference>
<organism evidence="14 15">
    <name type="scientific">Falsiroseomonas stagni DSM 19981</name>
    <dbReference type="NCBI Taxonomy" id="1123062"/>
    <lineage>
        <taxon>Bacteria</taxon>
        <taxon>Pseudomonadati</taxon>
        <taxon>Pseudomonadota</taxon>
        <taxon>Alphaproteobacteria</taxon>
        <taxon>Acetobacterales</taxon>
        <taxon>Roseomonadaceae</taxon>
        <taxon>Falsiroseomonas</taxon>
    </lineage>
</organism>
<dbReference type="Gene3D" id="6.10.340.10">
    <property type="match status" value="1"/>
</dbReference>
<dbReference type="PROSITE" id="PS50885">
    <property type="entry name" value="HAMP"/>
    <property type="match status" value="1"/>
</dbReference>
<evidence type="ECO:0000256" key="5">
    <source>
        <dbReference type="ARBA" id="ARBA00022679"/>
    </source>
</evidence>
<keyword evidence="4" id="KW-0597">Phosphoprotein</keyword>
<dbReference type="SMART" id="SM00304">
    <property type="entry name" value="HAMP"/>
    <property type="match status" value="1"/>
</dbReference>
<evidence type="ECO:0000256" key="6">
    <source>
        <dbReference type="ARBA" id="ARBA00022692"/>
    </source>
</evidence>
<comment type="catalytic activity">
    <reaction evidence="1">
        <text>ATP + protein L-histidine = ADP + protein N-phospho-L-histidine.</text>
        <dbReference type="EC" id="2.7.13.3"/>
    </reaction>
</comment>
<evidence type="ECO:0000256" key="2">
    <source>
        <dbReference type="ARBA" id="ARBA00004370"/>
    </source>
</evidence>
<dbReference type="InterPro" id="IPR005467">
    <property type="entry name" value="His_kinase_dom"/>
</dbReference>
<feature type="domain" description="HAMP" evidence="13">
    <location>
        <begin position="177"/>
        <end position="230"/>
    </location>
</feature>
<evidence type="ECO:0000259" key="12">
    <source>
        <dbReference type="PROSITE" id="PS50109"/>
    </source>
</evidence>
<protein>
    <recommendedName>
        <fullName evidence="3">histidine kinase</fullName>
        <ecNumber evidence="3">2.7.13.3</ecNumber>
    </recommendedName>
</protein>
<evidence type="ECO:0000256" key="10">
    <source>
        <dbReference type="ARBA" id="ARBA00023136"/>
    </source>
</evidence>
<evidence type="ECO:0000256" key="1">
    <source>
        <dbReference type="ARBA" id="ARBA00000085"/>
    </source>
</evidence>
<gene>
    <name evidence="14" type="ORF">SAMN02745775_10860</name>
</gene>
<evidence type="ECO:0000313" key="15">
    <source>
        <dbReference type="Proteomes" id="UP000199473"/>
    </source>
</evidence>
<dbReference type="Pfam" id="PF02518">
    <property type="entry name" value="HATPase_c"/>
    <property type="match status" value="1"/>
</dbReference>
<keyword evidence="10 11" id="KW-0472">Membrane</keyword>
<evidence type="ECO:0000256" key="9">
    <source>
        <dbReference type="ARBA" id="ARBA00023012"/>
    </source>
</evidence>